<dbReference type="AlphaFoldDB" id="A0A494G9A6"/>
<evidence type="ECO:0000313" key="2">
    <source>
        <dbReference type="EnsemblPlants" id="Solyc00g031380.2.1"/>
    </source>
</evidence>
<dbReference type="Proteomes" id="UP000004994">
    <property type="component" value="Unassembled WGS sequence"/>
</dbReference>
<reference evidence="2" key="2">
    <citation type="submission" date="2019-04" db="UniProtKB">
        <authorList>
            <consortium name="EnsemblPlants"/>
        </authorList>
    </citation>
    <scope>IDENTIFICATION</scope>
    <source>
        <strain evidence="2">cv. Heinz 1706</strain>
    </source>
</reference>
<accession>A0A494G9A6</accession>
<evidence type="ECO:0000256" key="1">
    <source>
        <dbReference type="SAM" id="MobiDB-lite"/>
    </source>
</evidence>
<name>A0A494G9A6_SOLLC</name>
<dbReference type="PaxDb" id="4081-Solyc00g031380.1.1"/>
<feature type="compositionally biased region" description="Basic residues" evidence="1">
    <location>
        <begin position="81"/>
        <end position="93"/>
    </location>
</feature>
<dbReference type="EnsemblPlants" id="Solyc00g031380.2.1">
    <property type="protein sequence ID" value="Solyc00g031380.2.1"/>
    <property type="gene ID" value="Solyc00g031380.2"/>
</dbReference>
<feature type="region of interest" description="Disordered" evidence="1">
    <location>
        <begin position="73"/>
        <end position="93"/>
    </location>
</feature>
<keyword evidence="3" id="KW-1185">Reference proteome</keyword>
<sequence>MAALNRKAVLGIQRQHGPARDFLVHVFLKCGLVVTDRVGAKPFQAVPDGGIGHALHDGLRELLDGCRRRAGRYEQAEPRTRGHARKRRLGKRGHVGQRGVALVAGHRQRLELAGLHLREHFGQVGEHDLHLAAHHVVERLRAALVGHVRHLRAGQRAELLAGQMRRGAGAARSVVDAAGVGLRIGGEFACRIDGHRWIDHQQQRHRRQVGQADEIARK</sequence>
<proteinExistence type="predicted"/>
<reference evidence="2" key="1">
    <citation type="journal article" date="2012" name="Nature">
        <title>The tomato genome sequence provides insights into fleshy fruit evolution.</title>
        <authorList>
            <consortium name="Tomato Genome Consortium"/>
        </authorList>
    </citation>
    <scope>NUCLEOTIDE SEQUENCE [LARGE SCALE GENOMIC DNA]</scope>
    <source>
        <strain evidence="2">cv. Heinz 1706</strain>
    </source>
</reference>
<dbReference type="InParanoid" id="A0A494G9A6"/>
<protein>
    <submittedName>
        <fullName evidence="2">Uncharacterized protein</fullName>
    </submittedName>
</protein>
<dbReference type="Gramene" id="Solyc00g031380.2.1">
    <property type="protein sequence ID" value="Solyc00g031380.2.1"/>
    <property type="gene ID" value="Solyc00g031380.2"/>
</dbReference>
<organism evidence="2">
    <name type="scientific">Solanum lycopersicum</name>
    <name type="common">Tomato</name>
    <name type="synonym">Lycopersicon esculentum</name>
    <dbReference type="NCBI Taxonomy" id="4081"/>
    <lineage>
        <taxon>Eukaryota</taxon>
        <taxon>Viridiplantae</taxon>
        <taxon>Streptophyta</taxon>
        <taxon>Embryophyta</taxon>
        <taxon>Tracheophyta</taxon>
        <taxon>Spermatophyta</taxon>
        <taxon>Magnoliopsida</taxon>
        <taxon>eudicotyledons</taxon>
        <taxon>Gunneridae</taxon>
        <taxon>Pentapetalae</taxon>
        <taxon>asterids</taxon>
        <taxon>lamiids</taxon>
        <taxon>Solanales</taxon>
        <taxon>Solanaceae</taxon>
        <taxon>Solanoideae</taxon>
        <taxon>Solaneae</taxon>
        <taxon>Solanum</taxon>
        <taxon>Solanum subgen. Lycopersicon</taxon>
    </lineage>
</organism>
<evidence type="ECO:0000313" key="3">
    <source>
        <dbReference type="Proteomes" id="UP000004994"/>
    </source>
</evidence>